<feature type="compositionally biased region" description="Basic and acidic residues" evidence="1">
    <location>
        <begin position="28"/>
        <end position="42"/>
    </location>
</feature>
<evidence type="ECO:0000313" key="2">
    <source>
        <dbReference type="EMBL" id="CDZ96353.1"/>
    </source>
</evidence>
<protein>
    <submittedName>
        <fullName evidence="2">Uncharacterized protein</fullName>
    </submittedName>
</protein>
<dbReference type="EMBL" id="LN483143">
    <property type="protein sequence ID" value="CDZ96353.1"/>
    <property type="molecule type" value="Genomic_DNA"/>
</dbReference>
<reference evidence="2" key="1">
    <citation type="submission" date="2014-08" db="EMBL/GenBank/DDBJ databases">
        <authorList>
            <person name="Sharma Rahul"/>
            <person name="Thines Marco"/>
        </authorList>
    </citation>
    <scope>NUCLEOTIDE SEQUENCE</scope>
</reference>
<feature type="compositionally biased region" description="Polar residues" evidence="1">
    <location>
        <begin position="258"/>
        <end position="272"/>
    </location>
</feature>
<accession>A0A0F7SFK7</accession>
<sequence>MTTSIEPSQKALKKPRRSRKKIPPIRPDLPHHEKPRPLKDKSPIPSRPSSSQERISRLILDQRLRFDKLKRRDDMLLIEKICNAPLSQREFIDRHMSKSTKPLSTTHSRRRALLPPIEYFAIWLQTNLVVLIQNIVQRALDDLSVCASRPAYDMVQYPQLFGSPPSLSSSSPARQVSPSIKRLNKKPCETLHDIQLRNLEGILQRVLRLANENRLATQPRIILLHHLQSKIPPTTQVSTETASYSFLPPETLSKPPCSLSSRPSRTQRSLAKSSPRPIDALWSRYLCMIPYPASPSYKVIFDSLVWDRDCILLLVDDVQLPKNLPKDPNNKTFDRALWNLPPEGIHDLLSLTVWKSKRVDEAHVVNLALKARLDERRAREDFSLKHGDAGVRRPRPIMGVGEVNWLRIGKEQRDITGTFAGKSIE</sequence>
<evidence type="ECO:0000256" key="1">
    <source>
        <dbReference type="SAM" id="MobiDB-lite"/>
    </source>
</evidence>
<feature type="compositionally biased region" description="Basic residues" evidence="1">
    <location>
        <begin position="11"/>
        <end position="23"/>
    </location>
</feature>
<feature type="region of interest" description="Disordered" evidence="1">
    <location>
        <begin position="240"/>
        <end position="272"/>
    </location>
</feature>
<organism evidence="2">
    <name type="scientific">Phaffia rhodozyma</name>
    <name type="common">Yeast</name>
    <name type="synonym">Xanthophyllomyces dendrorhous</name>
    <dbReference type="NCBI Taxonomy" id="264483"/>
    <lineage>
        <taxon>Eukaryota</taxon>
        <taxon>Fungi</taxon>
        <taxon>Dikarya</taxon>
        <taxon>Basidiomycota</taxon>
        <taxon>Agaricomycotina</taxon>
        <taxon>Tremellomycetes</taxon>
        <taxon>Cystofilobasidiales</taxon>
        <taxon>Mrakiaceae</taxon>
        <taxon>Phaffia</taxon>
    </lineage>
</organism>
<proteinExistence type="predicted"/>
<feature type="region of interest" description="Disordered" evidence="1">
    <location>
        <begin position="1"/>
        <end position="53"/>
    </location>
</feature>
<dbReference type="AlphaFoldDB" id="A0A0F7SFK7"/>
<name>A0A0F7SFK7_PHARH</name>